<sequence>MARRVEARLQLWRTANNGKLPIMHASTVLRSLSPSTTLPFVDAIRSFTYFLIGRGLGKSKREAKMNIPSRGPCVAEMQHYLS</sequence>
<dbReference type="PATRIC" id="fig|1648404.4.peg.2582"/>
<reference evidence="1 2" key="1">
    <citation type="journal article" date="2015" name="Int. J. Syst. Evol. Microbiol.">
        <title>Erythrobacter atlanticus sp. nov., a bacterium from ocean sediment able to degrade polycyclic aromatic hydrocarbons.</title>
        <authorList>
            <person name="Zhuang L."/>
            <person name="Liu Y."/>
            <person name="Wang L."/>
            <person name="Wang W."/>
            <person name="Shao Z."/>
        </authorList>
    </citation>
    <scope>NUCLEOTIDE SEQUENCE [LARGE SCALE GENOMIC DNA]</scope>
    <source>
        <strain evidence="2">s21-N3</strain>
    </source>
</reference>
<keyword evidence="2" id="KW-1185">Reference proteome</keyword>
<evidence type="ECO:0000313" key="1">
    <source>
        <dbReference type="EMBL" id="AKQ42666.1"/>
    </source>
</evidence>
<organism evidence="1 2">
    <name type="scientific">Aurantiacibacter atlanticus</name>
    <dbReference type="NCBI Taxonomy" id="1648404"/>
    <lineage>
        <taxon>Bacteria</taxon>
        <taxon>Pseudomonadati</taxon>
        <taxon>Pseudomonadota</taxon>
        <taxon>Alphaproteobacteria</taxon>
        <taxon>Sphingomonadales</taxon>
        <taxon>Erythrobacteraceae</taxon>
        <taxon>Aurantiacibacter</taxon>
    </lineage>
</organism>
<dbReference type="STRING" id="1648404.CP97_12405"/>
<evidence type="ECO:0000313" key="2">
    <source>
        <dbReference type="Proteomes" id="UP000059113"/>
    </source>
</evidence>
<dbReference type="Proteomes" id="UP000059113">
    <property type="component" value="Chromosome"/>
</dbReference>
<proteinExistence type="predicted"/>
<protein>
    <submittedName>
        <fullName evidence="1">Uncharacterized protein</fullName>
    </submittedName>
</protein>
<gene>
    <name evidence="1" type="ORF">CP97_12405</name>
</gene>
<dbReference type="KEGG" id="ery:CP97_12405"/>
<dbReference type="AlphaFoldDB" id="A0A0H4VI98"/>
<name>A0A0H4VI98_9SPHN</name>
<accession>A0A0H4VI98</accession>
<dbReference type="EMBL" id="CP011310">
    <property type="protein sequence ID" value="AKQ42666.1"/>
    <property type="molecule type" value="Genomic_DNA"/>
</dbReference>
<reference evidence="2" key="2">
    <citation type="submission" date="2015-04" db="EMBL/GenBank/DDBJ databases">
        <title>The complete genome sequence of Erythrobacter sp. s21-N3.</title>
        <authorList>
            <person name="Zhuang L."/>
            <person name="Liu Y."/>
            <person name="Shao Z."/>
        </authorList>
    </citation>
    <scope>NUCLEOTIDE SEQUENCE [LARGE SCALE GENOMIC DNA]</scope>
    <source>
        <strain evidence="2">s21-N3</strain>
    </source>
</reference>